<comment type="caution">
    <text evidence="1">The sequence shown here is derived from an EMBL/GenBank/DDBJ whole genome shotgun (WGS) entry which is preliminary data.</text>
</comment>
<dbReference type="Proteomes" id="UP000562492">
    <property type="component" value="Unassembled WGS sequence"/>
</dbReference>
<keyword evidence="2" id="KW-1185">Reference proteome</keyword>
<accession>A0ABR6RFT9</accession>
<evidence type="ECO:0000313" key="2">
    <source>
        <dbReference type="Proteomes" id="UP000562492"/>
    </source>
</evidence>
<proteinExistence type="predicted"/>
<evidence type="ECO:0000313" key="1">
    <source>
        <dbReference type="EMBL" id="MBB6578025.1"/>
    </source>
</evidence>
<reference evidence="1 2" key="1">
    <citation type="submission" date="2020-08" db="EMBL/GenBank/DDBJ databases">
        <title>Functional genomics of gut bacteria from endangered species of beetles.</title>
        <authorList>
            <person name="Carlos-Shanley C."/>
        </authorList>
    </citation>
    <scope>NUCLEOTIDE SEQUENCE [LARGE SCALE GENOMIC DNA]</scope>
    <source>
        <strain evidence="1 2">S00124</strain>
    </source>
</reference>
<gene>
    <name evidence="1" type="ORF">HNP33_002093</name>
</gene>
<dbReference type="EMBL" id="JACHKZ010000010">
    <property type="protein sequence ID" value="MBB6578025.1"/>
    <property type="molecule type" value="Genomic_DNA"/>
</dbReference>
<sequence>MFFSSGCAIKERYVEPKSDEPRARLNTNIKTSNIISVVTVVDVVDGNVKCGEKYQGAKRAIAISRGNPMVEDINPDGLWVNADREINLVMLMANDGFACVHNAKFTPEAGGIYELKASGHRATCQMQIISRVEYDSSEVEVSKPMGCIE</sequence>
<organism evidence="1 2">
    <name type="scientific">Comamonas odontotermitis</name>
    <dbReference type="NCBI Taxonomy" id="379895"/>
    <lineage>
        <taxon>Bacteria</taxon>
        <taxon>Pseudomonadati</taxon>
        <taxon>Pseudomonadota</taxon>
        <taxon>Betaproteobacteria</taxon>
        <taxon>Burkholderiales</taxon>
        <taxon>Comamonadaceae</taxon>
        <taxon>Comamonas</taxon>
    </lineage>
</organism>
<evidence type="ECO:0008006" key="3">
    <source>
        <dbReference type="Google" id="ProtNLM"/>
    </source>
</evidence>
<protein>
    <recommendedName>
        <fullName evidence="3">Lipoprotein</fullName>
    </recommendedName>
</protein>
<dbReference type="RefSeq" id="WP_184708073.1">
    <property type="nucleotide sequence ID" value="NZ_JACHKZ010000010.1"/>
</dbReference>
<name>A0ABR6RFT9_9BURK</name>